<feature type="region of interest" description="Disordered" evidence="1">
    <location>
        <begin position="1"/>
        <end position="32"/>
    </location>
</feature>
<evidence type="ECO:0000256" key="1">
    <source>
        <dbReference type="SAM" id="MobiDB-lite"/>
    </source>
</evidence>
<gene>
    <name evidence="2" type="ORF">BaRGS_00018932</name>
</gene>
<protein>
    <submittedName>
        <fullName evidence="2">Uncharacterized protein</fullName>
    </submittedName>
</protein>
<reference evidence="2 3" key="1">
    <citation type="journal article" date="2023" name="Sci. Data">
        <title>Genome assembly of the Korean intertidal mud-creeper Batillaria attramentaria.</title>
        <authorList>
            <person name="Patra A.K."/>
            <person name="Ho P.T."/>
            <person name="Jun S."/>
            <person name="Lee S.J."/>
            <person name="Kim Y."/>
            <person name="Won Y.J."/>
        </authorList>
    </citation>
    <scope>NUCLEOTIDE SEQUENCE [LARGE SCALE GENOMIC DNA]</scope>
    <source>
        <strain evidence="2">Wonlab-2016</strain>
    </source>
</reference>
<proteinExistence type="predicted"/>
<accession>A0ABD0KSW9</accession>
<dbReference type="EMBL" id="JACVVK020000133">
    <property type="protein sequence ID" value="KAK7489910.1"/>
    <property type="molecule type" value="Genomic_DNA"/>
</dbReference>
<sequence length="93" mass="9686">MTERGTAMDGRAAGTQNPIDFKARSGVSDSSNTGKGLVICQTGNIDAIPVTRGENDIYFLDFTSCLTSTPADVKQSNSVELLAAMAGEPVQSS</sequence>
<evidence type="ECO:0000313" key="2">
    <source>
        <dbReference type="EMBL" id="KAK7489910.1"/>
    </source>
</evidence>
<comment type="caution">
    <text evidence="2">The sequence shown here is derived from an EMBL/GenBank/DDBJ whole genome shotgun (WGS) entry which is preliminary data.</text>
</comment>
<dbReference type="Proteomes" id="UP001519460">
    <property type="component" value="Unassembled WGS sequence"/>
</dbReference>
<organism evidence="2 3">
    <name type="scientific">Batillaria attramentaria</name>
    <dbReference type="NCBI Taxonomy" id="370345"/>
    <lineage>
        <taxon>Eukaryota</taxon>
        <taxon>Metazoa</taxon>
        <taxon>Spiralia</taxon>
        <taxon>Lophotrochozoa</taxon>
        <taxon>Mollusca</taxon>
        <taxon>Gastropoda</taxon>
        <taxon>Caenogastropoda</taxon>
        <taxon>Sorbeoconcha</taxon>
        <taxon>Cerithioidea</taxon>
        <taxon>Batillariidae</taxon>
        <taxon>Batillaria</taxon>
    </lineage>
</organism>
<evidence type="ECO:0000313" key="3">
    <source>
        <dbReference type="Proteomes" id="UP001519460"/>
    </source>
</evidence>
<name>A0ABD0KSW9_9CAEN</name>
<keyword evidence="3" id="KW-1185">Reference proteome</keyword>
<dbReference type="AlphaFoldDB" id="A0ABD0KSW9"/>